<evidence type="ECO:0000313" key="1">
    <source>
        <dbReference type="EMBL" id="KKL88820.1"/>
    </source>
</evidence>
<organism evidence="1">
    <name type="scientific">marine sediment metagenome</name>
    <dbReference type="NCBI Taxonomy" id="412755"/>
    <lineage>
        <taxon>unclassified sequences</taxon>
        <taxon>metagenomes</taxon>
        <taxon>ecological metagenomes</taxon>
    </lineage>
</organism>
<gene>
    <name evidence="1" type="ORF">LCGC14_1920900</name>
</gene>
<feature type="non-terminal residue" evidence="1">
    <location>
        <position position="1"/>
    </location>
</feature>
<protein>
    <submittedName>
        <fullName evidence="1">Uncharacterized protein</fullName>
    </submittedName>
</protein>
<sequence>IGEVKHRVVLFLEAGQWVDEPEIVRPTVERNDGKILTAIRQFKWDEDHYRVDGIYMPARFPVIGEIRKSIYWDSHLSTAPAWMWSSSQLWVDAPFRIIDPTYMTTANRLDDGAPKLEPTRGRLFA</sequence>
<name>A0A0F9I4U2_9ZZZZ</name>
<dbReference type="AlphaFoldDB" id="A0A0F9I4U2"/>
<proteinExistence type="predicted"/>
<comment type="caution">
    <text evidence="1">The sequence shown here is derived from an EMBL/GenBank/DDBJ whole genome shotgun (WGS) entry which is preliminary data.</text>
</comment>
<dbReference type="EMBL" id="LAZR01020455">
    <property type="protein sequence ID" value="KKL88820.1"/>
    <property type="molecule type" value="Genomic_DNA"/>
</dbReference>
<accession>A0A0F9I4U2</accession>
<reference evidence="1" key="1">
    <citation type="journal article" date="2015" name="Nature">
        <title>Complex archaea that bridge the gap between prokaryotes and eukaryotes.</title>
        <authorList>
            <person name="Spang A."/>
            <person name="Saw J.H."/>
            <person name="Jorgensen S.L."/>
            <person name="Zaremba-Niedzwiedzka K."/>
            <person name="Martijn J."/>
            <person name="Lind A.E."/>
            <person name="van Eijk R."/>
            <person name="Schleper C."/>
            <person name="Guy L."/>
            <person name="Ettema T.J."/>
        </authorList>
    </citation>
    <scope>NUCLEOTIDE SEQUENCE</scope>
</reference>